<reference evidence="2 3" key="1">
    <citation type="submission" date="2021-01" db="EMBL/GenBank/DDBJ databases">
        <title>Tumebacillus sp. strain ITR2 16S ribosomal RNA gene Genome sequencing and assembly.</title>
        <authorList>
            <person name="Kang M."/>
        </authorList>
    </citation>
    <scope>NUCLEOTIDE SEQUENCE [LARGE SCALE GENOMIC DNA]</scope>
    <source>
        <strain evidence="2 3">ITR2</strain>
    </source>
</reference>
<feature type="transmembrane region" description="Helical" evidence="1">
    <location>
        <begin position="75"/>
        <end position="97"/>
    </location>
</feature>
<evidence type="ECO:0000256" key="1">
    <source>
        <dbReference type="SAM" id="Phobius"/>
    </source>
</evidence>
<feature type="transmembrane region" description="Helical" evidence="1">
    <location>
        <begin position="12"/>
        <end position="32"/>
    </location>
</feature>
<dbReference type="EMBL" id="JAEQNB010000005">
    <property type="protein sequence ID" value="MBL0388216.1"/>
    <property type="molecule type" value="Genomic_DNA"/>
</dbReference>
<evidence type="ECO:0000313" key="3">
    <source>
        <dbReference type="Proteomes" id="UP000602284"/>
    </source>
</evidence>
<comment type="caution">
    <text evidence="2">The sequence shown here is derived from an EMBL/GenBank/DDBJ whole genome shotgun (WGS) entry which is preliminary data.</text>
</comment>
<dbReference type="RefSeq" id="WP_201636971.1">
    <property type="nucleotide sequence ID" value="NZ_JAEQNB010000005.1"/>
</dbReference>
<proteinExistence type="predicted"/>
<keyword evidence="1" id="KW-0472">Membrane</keyword>
<dbReference type="Proteomes" id="UP000602284">
    <property type="component" value="Unassembled WGS sequence"/>
</dbReference>
<sequence>MAADPTHFKTGLWYGLGVALLCNIIALIYAGVNSEQGGGIAIMLIGVIQVAYIAPLSLLSLFIPKYGKGILTGMWMLAGVTFLLNIIGCGMMASGLFSL</sequence>
<feature type="transmembrane region" description="Helical" evidence="1">
    <location>
        <begin position="38"/>
        <end position="63"/>
    </location>
</feature>
<organism evidence="2 3">
    <name type="scientific">Tumebacillus amylolyticus</name>
    <dbReference type="NCBI Taxonomy" id="2801339"/>
    <lineage>
        <taxon>Bacteria</taxon>
        <taxon>Bacillati</taxon>
        <taxon>Bacillota</taxon>
        <taxon>Bacilli</taxon>
        <taxon>Bacillales</taxon>
        <taxon>Alicyclobacillaceae</taxon>
        <taxon>Tumebacillus</taxon>
    </lineage>
</organism>
<accession>A0ABS1JD57</accession>
<gene>
    <name evidence="2" type="ORF">JJB07_16505</name>
</gene>
<evidence type="ECO:0000313" key="2">
    <source>
        <dbReference type="EMBL" id="MBL0388216.1"/>
    </source>
</evidence>
<keyword evidence="3" id="KW-1185">Reference proteome</keyword>
<name>A0ABS1JD57_9BACL</name>
<protein>
    <submittedName>
        <fullName evidence="2">Uncharacterized protein</fullName>
    </submittedName>
</protein>
<keyword evidence="1" id="KW-0812">Transmembrane</keyword>
<keyword evidence="1" id="KW-1133">Transmembrane helix</keyword>